<dbReference type="GO" id="GO:0006629">
    <property type="term" value="P:lipid metabolic process"/>
    <property type="evidence" value="ECO:0007669"/>
    <property type="project" value="InterPro"/>
</dbReference>
<keyword evidence="6 9" id="KW-0472">Membrane</keyword>
<feature type="transmembrane region" description="Helical" evidence="9">
    <location>
        <begin position="96"/>
        <end position="116"/>
    </location>
</feature>
<feature type="transmembrane region" description="Helical" evidence="9">
    <location>
        <begin position="30"/>
        <end position="48"/>
    </location>
</feature>
<comment type="similarity">
    <text evidence="2">Belongs to the glycerophosphoryl diester phosphodiesterase family.</text>
</comment>
<dbReference type="Gene3D" id="1.10.287.470">
    <property type="entry name" value="Helix hairpin bin"/>
    <property type="match status" value="1"/>
</dbReference>
<evidence type="ECO:0000259" key="11">
    <source>
        <dbReference type="PROSITE" id="PS51704"/>
    </source>
</evidence>
<dbReference type="Proteomes" id="UP000319801">
    <property type="component" value="Unassembled WGS sequence"/>
</dbReference>
<dbReference type="Gene3D" id="3.20.20.190">
    <property type="entry name" value="Phosphatidylinositol (PI) phosphodiesterase"/>
    <property type="match status" value="1"/>
</dbReference>
<dbReference type="PROSITE" id="PS51704">
    <property type="entry name" value="GP_PDE"/>
    <property type="match status" value="1"/>
</dbReference>
<dbReference type="GO" id="GO:0008889">
    <property type="term" value="F:glycerophosphodiester phosphodiesterase activity"/>
    <property type="evidence" value="ECO:0007669"/>
    <property type="project" value="TreeGrafter"/>
</dbReference>
<feature type="domain" description="L27" evidence="10">
    <location>
        <begin position="394"/>
        <end position="454"/>
    </location>
</feature>
<dbReference type="AlphaFoldDB" id="A0A556V0E4"/>
<dbReference type="InterPro" id="IPR015143">
    <property type="entry name" value="L27_1"/>
</dbReference>
<dbReference type="SUPFAM" id="SSF51695">
    <property type="entry name" value="PLC-like phosphodiesterases"/>
    <property type="match status" value="1"/>
</dbReference>
<evidence type="ECO:0000256" key="3">
    <source>
        <dbReference type="ARBA" id="ARBA00022692"/>
    </source>
</evidence>
<dbReference type="SUPFAM" id="SSF101288">
    <property type="entry name" value="L27 domain"/>
    <property type="match status" value="1"/>
</dbReference>
<dbReference type="Pfam" id="PF09058">
    <property type="entry name" value="L27_1"/>
    <property type="match status" value="1"/>
</dbReference>
<dbReference type="PANTHER" id="PTHR23344:SF1">
    <property type="entry name" value="GLYCEROPHOSPHOINOSITOL INOSITOLPHOSPHODIESTERASE GDPD2"/>
    <property type="match status" value="1"/>
</dbReference>
<keyword evidence="13" id="KW-1185">Reference proteome</keyword>
<proteinExistence type="inferred from homology"/>
<name>A0A556V0E4_BAGYA</name>
<feature type="domain" description="GP-PDE" evidence="11">
    <location>
        <begin position="129"/>
        <end position="381"/>
    </location>
</feature>
<dbReference type="InterPro" id="IPR036892">
    <property type="entry name" value="L27_dom_sf"/>
</dbReference>
<keyword evidence="4" id="KW-0378">Hydrolase</keyword>
<sequence>MRLMGAGVLRHVSEVYLFLDAVFREAFKALSIWVNWYMISVILSAVLASYCLLFLVFLMVGLVIVVLGVGGMIFRWKYEWWTIHLSLQVHNETSKISIITVFMAVLLMVYLSPLLIRSPCLTDTLPPKPHLVGHRGAPVLAPENTIMSFNKSAECNVAAFETDVQLSKDGVPFLMHDVGKKFLRRTTNIDDVFPNRTYNSSSDFTWEELQKLNAGEWFIKTNPFWSMGFLSENDKALAGRQKIPSLEQLLELAKEHNTSLMFDLKNDDDKDDCSIIINTILNSSISHNLIWWLPPKCRAHVKKQAPGFRQVFSNKSVMKLENGQYLNVKYNAMTTEEIREMSFNASINMWGVNERWLFSLLWCSGASSVTTNTCHLLKDMSRPDWYLNEIQKRYARDTERAIGLLRQYHASLTSPEEQALKTSVGKVSAIFGSQLFKALLDIQECYEVTLKLNATENGTQDMVPKEMLEQNSELERVSRVQVTSRMSPQKVERVSGLVSRSHVETPKTSFSHAFPITTHPEAHGSTMPAGTGFCDEWRTEREV</sequence>
<comment type="subcellular location">
    <subcellularLocation>
        <location evidence="1">Membrane</location>
        <topology evidence="1">Multi-pass membrane protein</topology>
    </subcellularLocation>
</comment>
<dbReference type="InterPro" id="IPR017946">
    <property type="entry name" value="PLC-like_Pdiesterase_TIM-brl"/>
</dbReference>
<evidence type="ECO:0000313" key="13">
    <source>
        <dbReference type="Proteomes" id="UP000319801"/>
    </source>
</evidence>
<reference evidence="12 13" key="1">
    <citation type="journal article" date="2019" name="Genome Biol. Evol.">
        <title>Whole-Genome Sequencing of the Giant Devil Catfish, Bagarius yarrelli.</title>
        <authorList>
            <person name="Jiang W."/>
            <person name="Lv Y."/>
            <person name="Cheng L."/>
            <person name="Yang K."/>
            <person name="Chao B."/>
            <person name="Wang X."/>
            <person name="Li Y."/>
            <person name="Pan X."/>
            <person name="You X."/>
            <person name="Zhang Y."/>
            <person name="Yang J."/>
            <person name="Li J."/>
            <person name="Zhang X."/>
            <person name="Liu S."/>
            <person name="Sun C."/>
            <person name="Yang J."/>
            <person name="Shi Q."/>
        </authorList>
    </citation>
    <scope>NUCLEOTIDE SEQUENCE [LARGE SCALE GENOMIC DNA]</scope>
    <source>
        <strain evidence="12">JWS20170419001</strain>
        <tissue evidence="12">Muscle</tissue>
    </source>
</reference>
<evidence type="ECO:0000256" key="2">
    <source>
        <dbReference type="ARBA" id="ARBA00007277"/>
    </source>
</evidence>
<dbReference type="PROSITE" id="PS51022">
    <property type="entry name" value="L27"/>
    <property type="match status" value="1"/>
</dbReference>
<gene>
    <name evidence="12" type="ORF">Baya_11195</name>
</gene>
<feature type="region of interest" description="Disordered" evidence="8">
    <location>
        <begin position="512"/>
        <end position="543"/>
    </location>
</feature>
<evidence type="ECO:0000256" key="6">
    <source>
        <dbReference type="ARBA" id="ARBA00023136"/>
    </source>
</evidence>
<evidence type="ECO:0000256" key="7">
    <source>
        <dbReference type="ARBA" id="ARBA00023180"/>
    </source>
</evidence>
<evidence type="ECO:0000313" key="12">
    <source>
        <dbReference type="EMBL" id="TSQ81016.1"/>
    </source>
</evidence>
<dbReference type="Pfam" id="PF03009">
    <property type="entry name" value="GDPD"/>
    <property type="match status" value="1"/>
</dbReference>
<accession>A0A556V0E4</accession>
<organism evidence="12 13">
    <name type="scientific">Bagarius yarrelli</name>
    <name type="common">Goonch</name>
    <name type="synonym">Bagrus yarrelli</name>
    <dbReference type="NCBI Taxonomy" id="175774"/>
    <lineage>
        <taxon>Eukaryota</taxon>
        <taxon>Metazoa</taxon>
        <taxon>Chordata</taxon>
        <taxon>Craniata</taxon>
        <taxon>Vertebrata</taxon>
        <taxon>Euteleostomi</taxon>
        <taxon>Actinopterygii</taxon>
        <taxon>Neopterygii</taxon>
        <taxon>Teleostei</taxon>
        <taxon>Ostariophysi</taxon>
        <taxon>Siluriformes</taxon>
        <taxon>Sisoridae</taxon>
        <taxon>Sisorinae</taxon>
        <taxon>Bagarius</taxon>
    </lineage>
</organism>
<keyword evidence="3 9" id="KW-0812">Transmembrane</keyword>
<evidence type="ECO:0000256" key="1">
    <source>
        <dbReference type="ARBA" id="ARBA00004141"/>
    </source>
</evidence>
<dbReference type="InterPro" id="IPR004172">
    <property type="entry name" value="L27_dom"/>
</dbReference>
<evidence type="ECO:0000259" key="10">
    <source>
        <dbReference type="PROSITE" id="PS51022"/>
    </source>
</evidence>
<feature type="transmembrane region" description="Helical" evidence="9">
    <location>
        <begin position="54"/>
        <end position="76"/>
    </location>
</feature>
<dbReference type="InterPro" id="IPR030395">
    <property type="entry name" value="GP_PDE_dom"/>
</dbReference>
<evidence type="ECO:0000256" key="4">
    <source>
        <dbReference type="ARBA" id="ARBA00022801"/>
    </source>
</evidence>
<keyword evidence="7" id="KW-0325">Glycoprotein</keyword>
<evidence type="ECO:0000256" key="8">
    <source>
        <dbReference type="SAM" id="MobiDB-lite"/>
    </source>
</evidence>
<keyword evidence="5 9" id="KW-1133">Transmembrane helix</keyword>
<dbReference type="EMBL" id="VCAZ01000088">
    <property type="protein sequence ID" value="TSQ81016.1"/>
    <property type="molecule type" value="Genomic_DNA"/>
</dbReference>
<dbReference type="OrthoDB" id="1058301at2759"/>
<dbReference type="GO" id="GO:0005886">
    <property type="term" value="C:plasma membrane"/>
    <property type="evidence" value="ECO:0007669"/>
    <property type="project" value="TreeGrafter"/>
</dbReference>
<evidence type="ECO:0000256" key="5">
    <source>
        <dbReference type="ARBA" id="ARBA00022989"/>
    </source>
</evidence>
<dbReference type="PANTHER" id="PTHR23344">
    <property type="entry name" value="GLYCEROPHOSPHORYL DIESTER PHOSPHODIESTERASE"/>
    <property type="match status" value="1"/>
</dbReference>
<evidence type="ECO:0000256" key="9">
    <source>
        <dbReference type="SAM" id="Phobius"/>
    </source>
</evidence>
<protein>
    <submittedName>
        <fullName evidence="12">Glycerophosphoinositol inositolphosphodiesterase GDPD2</fullName>
    </submittedName>
</protein>
<comment type="caution">
    <text evidence="12">The sequence shown here is derived from an EMBL/GenBank/DDBJ whole genome shotgun (WGS) entry which is preliminary data.</text>
</comment>